<dbReference type="InterPro" id="IPR001313">
    <property type="entry name" value="Pumilio_RNA-bd_rpt"/>
</dbReference>
<dbReference type="InterPro" id="IPR016024">
    <property type="entry name" value="ARM-type_fold"/>
</dbReference>
<protein>
    <recommendedName>
        <fullName evidence="4">PUM-HD domain-containing protein</fullName>
    </recommendedName>
</protein>
<dbReference type="AlphaFoldDB" id="A0A1R2C4Z2"/>
<dbReference type="GO" id="GO:0010608">
    <property type="term" value="P:post-transcriptional regulation of gene expression"/>
    <property type="evidence" value="ECO:0007669"/>
    <property type="project" value="TreeGrafter"/>
</dbReference>
<dbReference type="InterPro" id="IPR011989">
    <property type="entry name" value="ARM-like"/>
</dbReference>
<dbReference type="InterPro" id="IPR033133">
    <property type="entry name" value="PUM-HD"/>
</dbReference>
<organism evidence="5 6">
    <name type="scientific">Stentor coeruleus</name>
    <dbReference type="NCBI Taxonomy" id="5963"/>
    <lineage>
        <taxon>Eukaryota</taxon>
        <taxon>Sar</taxon>
        <taxon>Alveolata</taxon>
        <taxon>Ciliophora</taxon>
        <taxon>Postciliodesmatophora</taxon>
        <taxon>Heterotrichea</taxon>
        <taxon>Heterotrichida</taxon>
        <taxon>Stentoridae</taxon>
        <taxon>Stentor</taxon>
    </lineage>
</organism>
<feature type="repeat" description="Pumilio" evidence="2">
    <location>
        <begin position="128"/>
        <end position="163"/>
    </location>
</feature>
<feature type="repeat" description="Pumilio" evidence="2">
    <location>
        <begin position="299"/>
        <end position="336"/>
    </location>
</feature>
<comment type="caution">
    <text evidence="5">The sequence shown here is derived from an EMBL/GenBank/DDBJ whole genome shotgun (WGS) entry which is preliminary data.</text>
</comment>
<proteinExistence type="predicted"/>
<sequence>MERTKSITYTFSKRKIEDSSSHFTEASSDSMQEHVSTNFSSQTSLEHTSNSDHKNFSSDLIQIFPLTKSFSKSLQQEISKSSPSNLDKIIITLQKNMPELMVDLYGNYLCQTLFHTCSADQRLLLLNALKGSLVSIAYHPRGTHALQNLIAMTNLKEEENIYREEYKQKIISMSKDVNASHVVQKLLMNISNKYFVIREMIGHVKELAVDKFGVCVLKKCCNDPQIMSEVVGDVLLLMQHPYGNYVVQCILDIWKEEVAYDFSSAIQGRVTQLCLQKYSSNVIEKALKIEYIRDCIVKELLNENKIKDLIGNQYGCYVLRTLASVCPSKDRASVLESINKSLANLFAPKLKPLWQEIVQGLSRY</sequence>
<dbReference type="PROSITE" id="PS50303">
    <property type="entry name" value="PUM_HD"/>
    <property type="match status" value="1"/>
</dbReference>
<evidence type="ECO:0000259" key="4">
    <source>
        <dbReference type="PROSITE" id="PS50303"/>
    </source>
</evidence>
<feature type="repeat" description="Pumilio" evidence="2">
    <location>
        <begin position="229"/>
        <end position="267"/>
    </location>
</feature>
<dbReference type="GO" id="GO:0005737">
    <property type="term" value="C:cytoplasm"/>
    <property type="evidence" value="ECO:0007669"/>
    <property type="project" value="TreeGrafter"/>
</dbReference>
<dbReference type="Proteomes" id="UP000187209">
    <property type="component" value="Unassembled WGS sequence"/>
</dbReference>
<dbReference type="EMBL" id="MPUH01000280">
    <property type="protein sequence ID" value="OMJ84094.1"/>
    <property type="molecule type" value="Genomic_DNA"/>
</dbReference>
<feature type="domain" description="PUM-HD" evidence="4">
    <location>
        <begin position="26"/>
        <end position="361"/>
    </location>
</feature>
<dbReference type="PROSITE" id="PS50302">
    <property type="entry name" value="PUM"/>
    <property type="match status" value="4"/>
</dbReference>
<name>A0A1R2C4Z2_9CILI</name>
<accession>A0A1R2C4Z2</accession>
<reference evidence="5 6" key="1">
    <citation type="submission" date="2016-11" db="EMBL/GenBank/DDBJ databases">
        <title>The macronuclear genome of Stentor coeruleus: a giant cell with tiny introns.</title>
        <authorList>
            <person name="Slabodnick M."/>
            <person name="Ruby J.G."/>
            <person name="Reiff S.B."/>
            <person name="Swart E.C."/>
            <person name="Gosai S."/>
            <person name="Prabakaran S."/>
            <person name="Witkowska E."/>
            <person name="Larue G.E."/>
            <person name="Fisher S."/>
            <person name="Freeman R.M."/>
            <person name="Gunawardena J."/>
            <person name="Chu W."/>
            <person name="Stover N.A."/>
            <person name="Gregory B.D."/>
            <person name="Nowacki M."/>
            <person name="Derisi J."/>
            <person name="Roy S.W."/>
            <person name="Marshall W.F."/>
            <person name="Sood P."/>
        </authorList>
    </citation>
    <scope>NUCLEOTIDE SEQUENCE [LARGE SCALE GENOMIC DNA]</scope>
    <source>
        <strain evidence="5">WM001</strain>
    </source>
</reference>
<dbReference type="GO" id="GO:0003729">
    <property type="term" value="F:mRNA binding"/>
    <property type="evidence" value="ECO:0007669"/>
    <property type="project" value="TreeGrafter"/>
</dbReference>
<dbReference type="Pfam" id="PF00806">
    <property type="entry name" value="PUF"/>
    <property type="match status" value="6"/>
</dbReference>
<evidence type="ECO:0000313" key="5">
    <source>
        <dbReference type="EMBL" id="OMJ84094.1"/>
    </source>
</evidence>
<evidence type="ECO:0000313" key="6">
    <source>
        <dbReference type="Proteomes" id="UP000187209"/>
    </source>
</evidence>
<keyword evidence="1" id="KW-0677">Repeat</keyword>
<evidence type="ECO:0000256" key="2">
    <source>
        <dbReference type="PROSITE-ProRule" id="PRU00317"/>
    </source>
</evidence>
<feature type="region of interest" description="Disordered" evidence="3">
    <location>
        <begin position="22"/>
        <end position="51"/>
    </location>
</feature>
<gene>
    <name evidence="5" type="ORF">SteCoe_14846</name>
</gene>
<dbReference type="SUPFAM" id="SSF48371">
    <property type="entry name" value="ARM repeat"/>
    <property type="match status" value="1"/>
</dbReference>
<dbReference type="PANTHER" id="PTHR12537">
    <property type="entry name" value="RNA BINDING PROTEIN PUMILIO-RELATED"/>
    <property type="match status" value="1"/>
</dbReference>
<dbReference type="PANTHER" id="PTHR12537:SF13">
    <property type="entry name" value="PUMILIO HOMOLOGY DOMAIN FAMILY MEMBER 4"/>
    <property type="match status" value="1"/>
</dbReference>
<feature type="compositionally biased region" description="Polar residues" evidence="3">
    <location>
        <begin position="22"/>
        <end position="48"/>
    </location>
</feature>
<dbReference type="Gene3D" id="1.25.10.10">
    <property type="entry name" value="Leucine-rich Repeat Variant"/>
    <property type="match status" value="1"/>
</dbReference>
<evidence type="ECO:0000256" key="3">
    <source>
        <dbReference type="SAM" id="MobiDB-lite"/>
    </source>
</evidence>
<keyword evidence="6" id="KW-1185">Reference proteome</keyword>
<dbReference type="OrthoDB" id="668540at2759"/>
<evidence type="ECO:0000256" key="1">
    <source>
        <dbReference type="ARBA" id="ARBA00022737"/>
    </source>
</evidence>
<feature type="repeat" description="Pumilio" evidence="2">
    <location>
        <begin position="92"/>
        <end position="127"/>
    </location>
</feature>
<dbReference type="SMART" id="SM00025">
    <property type="entry name" value="Pumilio"/>
    <property type="match status" value="6"/>
</dbReference>